<dbReference type="CDD" id="cd00082">
    <property type="entry name" value="HisKA"/>
    <property type="match status" value="1"/>
</dbReference>
<dbReference type="InterPro" id="IPR036097">
    <property type="entry name" value="HisK_dim/P_sf"/>
</dbReference>
<dbReference type="Pfam" id="PF00072">
    <property type="entry name" value="Response_reg"/>
    <property type="match status" value="1"/>
</dbReference>
<dbReference type="SMART" id="SM00388">
    <property type="entry name" value="HisKA"/>
    <property type="match status" value="1"/>
</dbReference>
<evidence type="ECO:0000256" key="3">
    <source>
        <dbReference type="ARBA" id="ARBA00022553"/>
    </source>
</evidence>
<proteinExistence type="predicted"/>
<dbReference type="PROSITE" id="PS50113">
    <property type="entry name" value="PAC"/>
    <property type="match status" value="1"/>
</dbReference>
<dbReference type="InterPro" id="IPR000014">
    <property type="entry name" value="PAS"/>
</dbReference>
<evidence type="ECO:0000256" key="6">
    <source>
        <dbReference type="PROSITE-ProRule" id="PRU00169"/>
    </source>
</evidence>
<keyword evidence="4" id="KW-0808">Transferase</keyword>
<dbReference type="SUPFAM" id="SSF55874">
    <property type="entry name" value="ATPase domain of HSP90 chaperone/DNA topoisomerase II/histidine kinase"/>
    <property type="match status" value="1"/>
</dbReference>
<dbReference type="PROSITE" id="PS50112">
    <property type="entry name" value="PAS"/>
    <property type="match status" value="1"/>
</dbReference>
<dbReference type="CDD" id="cd00130">
    <property type="entry name" value="PAS"/>
    <property type="match status" value="1"/>
</dbReference>
<keyword evidence="7" id="KW-0812">Transmembrane</keyword>
<keyword evidence="7" id="KW-0472">Membrane</keyword>
<dbReference type="InterPro" id="IPR011006">
    <property type="entry name" value="CheY-like_superfamily"/>
</dbReference>
<dbReference type="SMART" id="SM00387">
    <property type="entry name" value="HATPase_c"/>
    <property type="match status" value="1"/>
</dbReference>
<dbReference type="Pfam" id="PF02518">
    <property type="entry name" value="HATPase_c"/>
    <property type="match status" value="1"/>
</dbReference>
<dbReference type="InterPro" id="IPR036890">
    <property type="entry name" value="HATPase_C_sf"/>
</dbReference>
<dbReference type="PRINTS" id="PR00344">
    <property type="entry name" value="BCTRLSENSOR"/>
</dbReference>
<accession>A4TXT9</accession>
<dbReference type="InterPro" id="IPR003594">
    <property type="entry name" value="HATPase_dom"/>
</dbReference>
<keyword evidence="3 6" id="KW-0597">Phosphoprotein</keyword>
<dbReference type="InterPro" id="IPR035965">
    <property type="entry name" value="PAS-like_dom_sf"/>
</dbReference>
<evidence type="ECO:0000259" key="9">
    <source>
        <dbReference type="PROSITE" id="PS50110"/>
    </source>
</evidence>
<dbReference type="InterPro" id="IPR004358">
    <property type="entry name" value="Sig_transdc_His_kin-like_C"/>
</dbReference>
<dbReference type="AlphaFoldDB" id="A4TXT9"/>
<evidence type="ECO:0000256" key="1">
    <source>
        <dbReference type="ARBA" id="ARBA00000085"/>
    </source>
</evidence>
<evidence type="ECO:0000256" key="4">
    <source>
        <dbReference type="ARBA" id="ARBA00022679"/>
    </source>
</evidence>
<dbReference type="InterPro" id="IPR001610">
    <property type="entry name" value="PAC"/>
</dbReference>
<evidence type="ECO:0000256" key="5">
    <source>
        <dbReference type="ARBA" id="ARBA00022777"/>
    </source>
</evidence>
<dbReference type="PROSITE" id="PS50110">
    <property type="entry name" value="RESPONSE_REGULATORY"/>
    <property type="match status" value="1"/>
</dbReference>
<organism evidence="12">
    <name type="scientific">Magnetospirillum gryphiswaldense</name>
    <dbReference type="NCBI Taxonomy" id="55518"/>
    <lineage>
        <taxon>Bacteria</taxon>
        <taxon>Pseudomonadati</taxon>
        <taxon>Pseudomonadota</taxon>
        <taxon>Alphaproteobacteria</taxon>
        <taxon>Rhodospirillales</taxon>
        <taxon>Rhodospirillaceae</taxon>
        <taxon>Magnetospirillum</taxon>
    </lineage>
</organism>
<dbReference type="InterPro" id="IPR001789">
    <property type="entry name" value="Sig_transdc_resp-reg_receiver"/>
</dbReference>
<comment type="catalytic activity">
    <reaction evidence="1">
        <text>ATP + protein L-histidine = ADP + protein N-phospho-L-histidine.</text>
        <dbReference type="EC" id="2.7.13.3"/>
    </reaction>
</comment>
<dbReference type="SUPFAM" id="SSF52172">
    <property type="entry name" value="CheY-like"/>
    <property type="match status" value="1"/>
</dbReference>
<dbReference type="SUPFAM" id="SSF47384">
    <property type="entry name" value="Homodimeric domain of signal transducing histidine kinase"/>
    <property type="match status" value="1"/>
</dbReference>
<dbReference type="InterPro" id="IPR000700">
    <property type="entry name" value="PAS-assoc_C"/>
</dbReference>
<feature type="domain" description="PAC" evidence="11">
    <location>
        <begin position="384"/>
        <end position="438"/>
    </location>
</feature>
<feature type="domain" description="Response regulatory" evidence="9">
    <location>
        <begin position="699"/>
        <end position="818"/>
    </location>
</feature>
<evidence type="ECO:0000313" key="12">
    <source>
        <dbReference type="EMBL" id="CAM75446.1"/>
    </source>
</evidence>
<dbReference type="Gene3D" id="1.10.287.130">
    <property type="match status" value="1"/>
</dbReference>
<dbReference type="CDD" id="cd12915">
    <property type="entry name" value="PDC2_DGC_like"/>
    <property type="match status" value="1"/>
</dbReference>
<dbReference type="EMBL" id="CU459003">
    <property type="protein sequence ID" value="CAM75446.1"/>
    <property type="molecule type" value="Genomic_DNA"/>
</dbReference>
<evidence type="ECO:0000259" key="8">
    <source>
        <dbReference type="PROSITE" id="PS50109"/>
    </source>
</evidence>
<feature type="transmembrane region" description="Helical" evidence="7">
    <location>
        <begin position="12"/>
        <end position="33"/>
    </location>
</feature>
<dbReference type="Gene3D" id="3.30.450.20">
    <property type="entry name" value="PAS domain"/>
    <property type="match status" value="2"/>
</dbReference>
<dbReference type="PROSITE" id="PS50109">
    <property type="entry name" value="HIS_KIN"/>
    <property type="match status" value="1"/>
</dbReference>
<dbReference type="SMART" id="SM00091">
    <property type="entry name" value="PAS"/>
    <property type="match status" value="1"/>
</dbReference>
<dbReference type="EC" id="2.7.13.3" evidence="2"/>
<feature type="domain" description="Histidine kinase" evidence="8">
    <location>
        <begin position="456"/>
        <end position="676"/>
    </location>
</feature>
<reference evidence="12" key="1">
    <citation type="journal article" date="2007" name="J. Bacteriol.">
        <title>Comparative genome analysis of four magnetotactic bacteria reveals a complex set of group-specific genes implicated in magnetosome biomineralization and function.</title>
        <authorList>
            <person name="Richter M."/>
            <person name="Kube M."/>
            <person name="Bazylinski D.A."/>
            <person name="Lombardot T."/>
            <person name="Gloeckner F.O."/>
            <person name="Reinhardt R."/>
            <person name="Schueler D."/>
        </authorList>
    </citation>
    <scope>NUCLEOTIDE SEQUENCE</scope>
    <source>
        <strain evidence="12">MSR-1</strain>
    </source>
</reference>
<dbReference type="PANTHER" id="PTHR43047">
    <property type="entry name" value="TWO-COMPONENT HISTIDINE PROTEIN KINASE"/>
    <property type="match status" value="1"/>
</dbReference>
<dbReference type="Pfam" id="PF00512">
    <property type="entry name" value="HisKA"/>
    <property type="match status" value="1"/>
</dbReference>
<evidence type="ECO:0000259" key="10">
    <source>
        <dbReference type="PROSITE" id="PS50112"/>
    </source>
</evidence>
<dbReference type="InterPro" id="IPR003661">
    <property type="entry name" value="HisK_dim/P_dom"/>
</dbReference>
<dbReference type="GO" id="GO:0000155">
    <property type="term" value="F:phosphorelay sensor kinase activity"/>
    <property type="evidence" value="ECO:0007669"/>
    <property type="project" value="InterPro"/>
</dbReference>
<dbReference type="SMART" id="SM00448">
    <property type="entry name" value="REC"/>
    <property type="match status" value="1"/>
</dbReference>
<feature type="domain" description="PAS" evidence="10">
    <location>
        <begin position="314"/>
        <end position="368"/>
    </location>
</feature>
<name>A4TXT9_9PROT</name>
<dbReference type="SMART" id="SM00086">
    <property type="entry name" value="PAC"/>
    <property type="match status" value="1"/>
</dbReference>
<dbReference type="SUPFAM" id="SSF55785">
    <property type="entry name" value="PYP-like sensor domain (PAS domain)"/>
    <property type="match status" value="1"/>
</dbReference>
<dbReference type="NCBIfam" id="TIGR00229">
    <property type="entry name" value="sensory_box"/>
    <property type="match status" value="1"/>
</dbReference>
<dbReference type="PANTHER" id="PTHR43047:SF72">
    <property type="entry name" value="OSMOSENSING HISTIDINE PROTEIN KINASE SLN1"/>
    <property type="match status" value="1"/>
</dbReference>
<dbReference type="Gene3D" id="3.40.50.2300">
    <property type="match status" value="1"/>
</dbReference>
<dbReference type="RefSeq" id="WP_106002361.1">
    <property type="nucleotide sequence ID" value="NZ_CP027527.1"/>
</dbReference>
<feature type="modified residue" description="4-aspartylphosphate" evidence="6">
    <location>
        <position position="751"/>
    </location>
</feature>
<gene>
    <name evidence="12" type="ORF">MGR_2409</name>
</gene>
<evidence type="ECO:0000256" key="2">
    <source>
        <dbReference type="ARBA" id="ARBA00012438"/>
    </source>
</evidence>
<dbReference type="Gene3D" id="3.30.565.10">
    <property type="entry name" value="Histidine kinase-like ATPase, C-terminal domain"/>
    <property type="match status" value="1"/>
</dbReference>
<sequence>MLLSLRNARLQAIVPVIAMNLAVLLGGLVWLVWEYDNKQSSAQASLGALARASSMSVSKIYEFAATGMRQDNLAGAARIAQVIDSKMQQVQPGLNQSADVSDRDYARVLAQLEEGGLFPGTPIISSLTGAPQWPLSLRRANPADSTQVGLVRMLSVDEVQRPLEQARVKPDGMAWIIRDDGTIITVAPWRADQIGQNVAGQLPAKVLRGGAERLVAATFDGVDYLVTSAPVQGLPLRVAVAGPMSDYFIDWWREAGMQGLLMLVMTATSLYSGHRQWTLLGQLDDANASLQQEVRSQSAVLNAEIRERQEHEKLARVLRNALEYSGSMVLITDAHGLMEYVNPAFVKATGYDLDDIIGKRPSMLRHPELSPAATGLWSTILACRSWTGMFCNQRKDGTPLWVSATISPVTDDSGVITHFVAVEEDATSRRDGEEELREAKRMAEAASLAKSEFLSSMSHELRTPMNAILGFAQLLTNADNDSLGERQRFYADSILKSGNHLLSLVNDILDMARIEAGRLSLSFERVEPDQVMAEIIPMIAATAERRKVTLIDEISGRGAPAVEADFTRLKQALINLASNAVKYNRTGGTVRFSISHGETGPVRIAVSDTGIGIPEKRRTEVFQPFARLGAEASTVEGTGIGLTITKMLVEAMGGQIGFFTQENLGTTFWLEIPRAASQPVAPPPAVANITTTSIPCRMTVLYIEDNPSNVELMQEVIAQDHCCTCTLLTASNAEEGLELAHTHLPGLVIMDINLPGMNGIEAVARMKADAALRHIPVIALSADVMPDTIRTGMKAGFLRYLRKPLDIGEFRKILHQLGEIRS</sequence>
<keyword evidence="7" id="KW-1133">Transmembrane helix</keyword>
<keyword evidence="5 12" id="KW-0418">Kinase</keyword>
<evidence type="ECO:0000256" key="7">
    <source>
        <dbReference type="SAM" id="Phobius"/>
    </source>
</evidence>
<dbReference type="Pfam" id="PF13426">
    <property type="entry name" value="PAS_9"/>
    <property type="match status" value="1"/>
</dbReference>
<evidence type="ECO:0000259" key="11">
    <source>
        <dbReference type="PROSITE" id="PS50113"/>
    </source>
</evidence>
<protein>
    <recommendedName>
        <fullName evidence="2">histidine kinase</fullName>
        <ecNumber evidence="2">2.7.13.3</ecNumber>
    </recommendedName>
</protein>
<dbReference type="GO" id="GO:0009927">
    <property type="term" value="F:histidine phosphotransfer kinase activity"/>
    <property type="evidence" value="ECO:0007669"/>
    <property type="project" value="TreeGrafter"/>
</dbReference>
<dbReference type="GO" id="GO:0005886">
    <property type="term" value="C:plasma membrane"/>
    <property type="evidence" value="ECO:0007669"/>
    <property type="project" value="TreeGrafter"/>
</dbReference>
<dbReference type="InterPro" id="IPR005467">
    <property type="entry name" value="His_kinase_dom"/>
</dbReference>